<dbReference type="SMART" id="SM00939">
    <property type="entry name" value="PepX_C"/>
    <property type="match status" value="1"/>
</dbReference>
<feature type="domain" description="Xaa-Pro dipeptidyl-peptidase C-terminal" evidence="2">
    <location>
        <begin position="281"/>
        <end position="529"/>
    </location>
</feature>
<dbReference type="InterPro" id="IPR000383">
    <property type="entry name" value="Xaa-Pro-like_dom"/>
</dbReference>
<dbReference type="KEGG" id="blq:L21SP5_01823"/>
<dbReference type="InterPro" id="IPR050585">
    <property type="entry name" value="Xaa-Pro_dipeptidyl-ppase/CocE"/>
</dbReference>
<dbReference type="RefSeq" id="WP_057952925.1">
    <property type="nucleotide sequence ID" value="NZ_CP013118.1"/>
</dbReference>
<dbReference type="InterPro" id="IPR005674">
    <property type="entry name" value="CocE/Ser_esterase"/>
</dbReference>
<dbReference type="GO" id="GO:0008239">
    <property type="term" value="F:dipeptidyl-peptidase activity"/>
    <property type="evidence" value="ECO:0007669"/>
    <property type="project" value="InterPro"/>
</dbReference>
<gene>
    <name evidence="3" type="primary">cocE</name>
    <name evidence="3" type="ORF">L21SP5_01823</name>
</gene>
<dbReference type="SUPFAM" id="SSF53474">
    <property type="entry name" value="alpha/beta-Hydrolases"/>
    <property type="match status" value="1"/>
</dbReference>
<dbReference type="EMBL" id="CP013118">
    <property type="protein sequence ID" value="ALO15464.1"/>
    <property type="molecule type" value="Genomic_DNA"/>
</dbReference>
<dbReference type="Gene3D" id="2.60.120.260">
    <property type="entry name" value="Galactose-binding domain-like"/>
    <property type="match status" value="1"/>
</dbReference>
<accession>A0A0S2HZH8</accession>
<dbReference type="OrthoDB" id="319764at2"/>
<dbReference type="STRING" id="1307839.L21SP5_01823"/>
<sequence>MKVIEHTWIPMSDGVRLSAKIWIPDGAAHTPVPAILEYIPYRKRDFKAVRDEETYTFYAQHGYAGVRVDLRGSGESEGILQDEYLQQELDDGLEILSWIAAQDWCNGNVGIIGISWGGFNGLQLAALQPPELKAVVSVASSDDRYQDDVHYMGGNLLTDNLSWASTMFAYNSCPPDPELVGEKWFDMWMERLEGSGLWLKKWLEHQRYDDYWRHASVMFNYDKIKAPVYVVSGWADGYSNTIFRLLENLKVPTKGLVGPWGHKYPHHGSPGPKIDFLDETRRWWDRWLKDEQNGIDKEPRLRVWMQDTVSPISSSRPGRWVGEKDYTTPNIHMQKYHLKPATLDKSDKIDDFIPEMTIQSPLSVGLFAGKWLSYSATTDLPSDQREEDGGALIFDTLPLEDDLEILGAPQVELALSSDKPVGMVAVRLSDVAPNGRATRVTYGVLNLTHRDSDENPTELEPGKKYKVKVDMNYIAQRFPKGHQLRLAISTSYWPLTWPSPEPVRLTIYPGESLFSVPERVKGLDQNDLRDLDTHESTGGMNTTTIIPAHREWKVEHDMANNEVSLNVVNNDAKYRLDDINWTIQKKVQERYSYKNNNYDTVRGEVKSERTFERDDWFAKTITRTVLTSTRTHFIIRATLDTYHGDVRVFSKSWDEQIKRDLL</sequence>
<dbReference type="PANTHER" id="PTHR43056:SF10">
    <property type="entry name" value="COCE_NOND FAMILY, PUTATIVE (AFU_ORTHOLOGUE AFUA_7G00600)-RELATED"/>
    <property type="match status" value="1"/>
</dbReference>
<proteinExistence type="predicted"/>
<dbReference type="Proteomes" id="UP000064893">
    <property type="component" value="Chromosome"/>
</dbReference>
<dbReference type="PATRIC" id="fig|1307839.3.peg.1929"/>
<protein>
    <submittedName>
        <fullName evidence="3">Cocaine esterase</fullName>
        <ecNumber evidence="3">3.1.1.84</ecNumber>
    </submittedName>
</protein>
<dbReference type="SUPFAM" id="SSF49785">
    <property type="entry name" value="Galactose-binding domain-like"/>
    <property type="match status" value="1"/>
</dbReference>
<evidence type="ECO:0000256" key="1">
    <source>
        <dbReference type="ARBA" id="ARBA00022801"/>
    </source>
</evidence>
<keyword evidence="1 3" id="KW-0378">Hydrolase</keyword>
<dbReference type="Gene3D" id="1.10.3020.10">
    <property type="entry name" value="alpha-amino acid ester hydrolase ( Helical cap domain)"/>
    <property type="match status" value="1"/>
</dbReference>
<dbReference type="Pfam" id="PF08530">
    <property type="entry name" value="PepX_C"/>
    <property type="match status" value="1"/>
</dbReference>
<evidence type="ECO:0000313" key="4">
    <source>
        <dbReference type="Proteomes" id="UP000064893"/>
    </source>
</evidence>
<dbReference type="InterPro" id="IPR013736">
    <property type="entry name" value="Xaa-Pro_dipept_C"/>
</dbReference>
<organism evidence="3 4">
    <name type="scientific">Salinivirga cyanobacteriivorans</name>
    <dbReference type="NCBI Taxonomy" id="1307839"/>
    <lineage>
        <taxon>Bacteria</taxon>
        <taxon>Pseudomonadati</taxon>
        <taxon>Bacteroidota</taxon>
        <taxon>Bacteroidia</taxon>
        <taxon>Bacteroidales</taxon>
        <taxon>Salinivirgaceae</taxon>
        <taxon>Salinivirga</taxon>
    </lineage>
</organism>
<dbReference type="EC" id="3.1.1.84" evidence="3"/>
<keyword evidence="4" id="KW-1185">Reference proteome</keyword>
<evidence type="ECO:0000313" key="3">
    <source>
        <dbReference type="EMBL" id="ALO15464.1"/>
    </source>
</evidence>
<dbReference type="NCBIfam" id="TIGR00976">
    <property type="entry name" value="CocE_NonD"/>
    <property type="match status" value="1"/>
</dbReference>
<dbReference type="InterPro" id="IPR029058">
    <property type="entry name" value="AB_hydrolase_fold"/>
</dbReference>
<dbReference type="PANTHER" id="PTHR43056">
    <property type="entry name" value="PEPTIDASE S9 PROLYL OLIGOPEPTIDASE"/>
    <property type="match status" value="1"/>
</dbReference>
<dbReference type="Pfam" id="PF02129">
    <property type="entry name" value="Peptidase_S15"/>
    <property type="match status" value="1"/>
</dbReference>
<dbReference type="InterPro" id="IPR008979">
    <property type="entry name" value="Galactose-bd-like_sf"/>
</dbReference>
<evidence type="ECO:0000259" key="2">
    <source>
        <dbReference type="SMART" id="SM00939"/>
    </source>
</evidence>
<dbReference type="AlphaFoldDB" id="A0A0S2HZH8"/>
<dbReference type="Gene3D" id="3.40.50.1820">
    <property type="entry name" value="alpha/beta hydrolase"/>
    <property type="match status" value="1"/>
</dbReference>
<reference evidence="3 4" key="1">
    <citation type="submission" date="2015-11" db="EMBL/GenBank/DDBJ databases">
        <title>Description and complete genome sequence of a novel strain predominating in hypersaline microbial mats and representing a new family of the Bacteriodetes phylum.</title>
        <authorList>
            <person name="Spring S."/>
            <person name="Bunk B."/>
            <person name="Sproer C."/>
            <person name="Klenk H.-P."/>
        </authorList>
    </citation>
    <scope>NUCLEOTIDE SEQUENCE [LARGE SCALE GENOMIC DNA]</scope>
    <source>
        <strain evidence="3 4">L21-Spi-D4</strain>
    </source>
</reference>
<name>A0A0S2HZH8_9BACT</name>